<comment type="caution">
    <text evidence="3">The sequence shown here is derived from an EMBL/GenBank/DDBJ whole genome shotgun (WGS) entry which is preliminary data.</text>
</comment>
<feature type="transmembrane region" description="Helical" evidence="1">
    <location>
        <begin position="46"/>
        <end position="63"/>
    </location>
</feature>
<protein>
    <recommendedName>
        <fullName evidence="2">Heparan-alpha-glucosaminide N-acetyltransferase catalytic domain-containing protein</fullName>
    </recommendedName>
</protein>
<dbReference type="PANTHER" id="PTHR31061:SF24">
    <property type="entry name" value="LD22376P"/>
    <property type="match status" value="1"/>
</dbReference>
<dbReference type="Proteomes" id="UP000838100">
    <property type="component" value="Unassembled WGS sequence"/>
</dbReference>
<feature type="transmembrane region" description="Helical" evidence="1">
    <location>
        <begin position="245"/>
        <end position="266"/>
    </location>
</feature>
<keyword evidence="1" id="KW-0472">Membrane</keyword>
<feature type="domain" description="Heparan-alpha-glucosaminide N-acetyltransferase catalytic" evidence="2">
    <location>
        <begin position="2"/>
        <end position="221"/>
    </location>
</feature>
<keyword evidence="1" id="KW-0812">Transmembrane</keyword>
<evidence type="ECO:0000313" key="4">
    <source>
        <dbReference type="Proteomes" id="UP000838100"/>
    </source>
</evidence>
<gene>
    <name evidence="3" type="ORF">SIN8267_01023</name>
</gene>
<feature type="transmembrane region" description="Helical" evidence="1">
    <location>
        <begin position="325"/>
        <end position="345"/>
    </location>
</feature>
<sequence>MRYLSIDIMRGMTVVAMILVNTPGSWQYIYPPLAHAEWHGYTPTDLIFPFFLFIVGSAMSLSLGRDRSAYPVKFQRLSSRSLKIFFLGLALHFYAANFSWENLRLMGVLQRIGIAYFIAGLIVLSCRRRQRVLISIVILAVYTLLLFSVDEPFGLAANVVGVIDRQLLGAAHMWSIDGIAFDPEGLLSTIPCVVTVLLGYEATAYLSAEKNRQQAVKTLTMAALGLMLAGYVLSLWLPINKSLWTASYVLVTGAWAVLVLAVLVLIVDIYGKQAWGRCFVWFGANALILYVVSWAWTATYYKFSIAGQPAYDFIYQAFVTPIGDVYLASLAFAVAHILLFSLLAWQLYRKKIFIKV</sequence>
<dbReference type="PANTHER" id="PTHR31061">
    <property type="entry name" value="LD22376P"/>
    <property type="match status" value="1"/>
</dbReference>
<keyword evidence="4" id="KW-1185">Reference proteome</keyword>
<feature type="transmembrane region" description="Helical" evidence="1">
    <location>
        <begin position="218"/>
        <end position="239"/>
    </location>
</feature>
<accession>A0ABM9AD47</accession>
<feature type="transmembrane region" description="Helical" evidence="1">
    <location>
        <begin position="12"/>
        <end position="30"/>
    </location>
</feature>
<keyword evidence="1" id="KW-1133">Transmembrane helix</keyword>
<feature type="transmembrane region" description="Helical" evidence="1">
    <location>
        <begin position="185"/>
        <end position="206"/>
    </location>
</feature>
<feature type="transmembrane region" description="Helical" evidence="1">
    <location>
        <begin position="84"/>
        <end position="100"/>
    </location>
</feature>
<reference evidence="3" key="1">
    <citation type="submission" date="2021-12" db="EMBL/GenBank/DDBJ databases">
        <authorList>
            <person name="Rodrigo-Torres L."/>
            <person name="Arahal R. D."/>
            <person name="Lucena T."/>
        </authorList>
    </citation>
    <scope>NUCLEOTIDE SEQUENCE</scope>
    <source>
        <strain evidence="3">CECT 8267</strain>
    </source>
</reference>
<evidence type="ECO:0000259" key="2">
    <source>
        <dbReference type="Pfam" id="PF07786"/>
    </source>
</evidence>
<dbReference type="EMBL" id="CAKLPX010000001">
    <property type="protein sequence ID" value="CAH0990922.1"/>
    <property type="molecule type" value="Genomic_DNA"/>
</dbReference>
<dbReference type="Pfam" id="PF07786">
    <property type="entry name" value="HGSNAT_cat"/>
    <property type="match status" value="1"/>
</dbReference>
<dbReference type="InterPro" id="IPR012429">
    <property type="entry name" value="HGSNAT_cat"/>
</dbReference>
<name>A0ABM9AD47_9GAMM</name>
<dbReference type="RefSeq" id="WP_237443587.1">
    <property type="nucleotide sequence ID" value="NZ_CAKLPX010000001.1"/>
</dbReference>
<evidence type="ECO:0000313" key="3">
    <source>
        <dbReference type="EMBL" id="CAH0990922.1"/>
    </source>
</evidence>
<proteinExistence type="predicted"/>
<feature type="transmembrane region" description="Helical" evidence="1">
    <location>
        <begin position="132"/>
        <end position="149"/>
    </location>
</feature>
<organism evidence="3 4">
    <name type="scientific">Sinobacterium norvegicum</name>
    <dbReference type="NCBI Taxonomy" id="1641715"/>
    <lineage>
        <taxon>Bacteria</taxon>
        <taxon>Pseudomonadati</taxon>
        <taxon>Pseudomonadota</taxon>
        <taxon>Gammaproteobacteria</taxon>
        <taxon>Cellvibrionales</taxon>
        <taxon>Spongiibacteraceae</taxon>
        <taxon>Sinobacterium</taxon>
    </lineage>
</organism>
<feature type="transmembrane region" description="Helical" evidence="1">
    <location>
        <begin position="278"/>
        <end position="296"/>
    </location>
</feature>
<feature type="transmembrane region" description="Helical" evidence="1">
    <location>
        <begin position="106"/>
        <end position="125"/>
    </location>
</feature>
<evidence type="ECO:0000256" key="1">
    <source>
        <dbReference type="SAM" id="Phobius"/>
    </source>
</evidence>